<dbReference type="AlphaFoldDB" id="A0A7W3IXE2"/>
<dbReference type="RefSeq" id="WP_182536857.1">
    <property type="nucleotide sequence ID" value="NZ_JACGXA010000001.1"/>
</dbReference>
<feature type="transmembrane region" description="Helical" evidence="1">
    <location>
        <begin position="87"/>
        <end position="107"/>
    </location>
</feature>
<keyword evidence="3" id="KW-1185">Reference proteome</keyword>
<evidence type="ECO:0000313" key="3">
    <source>
        <dbReference type="Proteomes" id="UP000580910"/>
    </source>
</evidence>
<sequence length="176" mass="18131">MIDDVRALLRRWSLGQWALRATMALGPVLALAATGLAGTAPRVLLVVIVAALSLTYAGLPEGPFGTTAMGLVVVWWGFGLRDGLQPACLLAAALLLAAHVAGLLVAYGPDALPVDRGLLLLWLRRSGLALLLAPSLYVLAVLVRGHEAPGVWVVGLAAALVAVLAATVAFTGQESD</sequence>
<feature type="transmembrane region" description="Helical" evidence="1">
    <location>
        <begin position="127"/>
        <end position="143"/>
    </location>
</feature>
<evidence type="ECO:0000256" key="1">
    <source>
        <dbReference type="SAM" id="Phobius"/>
    </source>
</evidence>
<reference evidence="2 3" key="1">
    <citation type="submission" date="2020-07" db="EMBL/GenBank/DDBJ databases">
        <title>Sequencing the genomes of 1000 actinobacteria strains.</title>
        <authorList>
            <person name="Klenk H.-P."/>
        </authorList>
    </citation>
    <scope>NUCLEOTIDE SEQUENCE [LARGE SCALE GENOMIC DNA]</scope>
    <source>
        <strain evidence="2 3">DSM 21349</strain>
    </source>
</reference>
<keyword evidence="1" id="KW-0812">Transmembrane</keyword>
<comment type="caution">
    <text evidence="2">The sequence shown here is derived from an EMBL/GenBank/DDBJ whole genome shotgun (WGS) entry which is preliminary data.</text>
</comment>
<keyword evidence="1" id="KW-1133">Transmembrane helix</keyword>
<keyword evidence="1" id="KW-0472">Membrane</keyword>
<dbReference type="Proteomes" id="UP000580910">
    <property type="component" value="Unassembled WGS sequence"/>
</dbReference>
<feature type="transmembrane region" description="Helical" evidence="1">
    <location>
        <begin position="17"/>
        <end position="36"/>
    </location>
</feature>
<accession>A0A7W3IXE2</accession>
<gene>
    <name evidence="2" type="ORF">FB382_000707</name>
</gene>
<feature type="transmembrane region" description="Helical" evidence="1">
    <location>
        <begin position="150"/>
        <end position="170"/>
    </location>
</feature>
<dbReference type="EMBL" id="JACGXA010000001">
    <property type="protein sequence ID" value="MBA8802416.1"/>
    <property type="molecule type" value="Genomic_DNA"/>
</dbReference>
<name>A0A7W3IXE2_9ACTN</name>
<proteinExistence type="predicted"/>
<evidence type="ECO:0000313" key="2">
    <source>
        <dbReference type="EMBL" id="MBA8802416.1"/>
    </source>
</evidence>
<organism evidence="2 3">
    <name type="scientific">Nocardioides ginsengisegetis</name>
    <dbReference type="NCBI Taxonomy" id="661491"/>
    <lineage>
        <taxon>Bacteria</taxon>
        <taxon>Bacillati</taxon>
        <taxon>Actinomycetota</taxon>
        <taxon>Actinomycetes</taxon>
        <taxon>Propionibacteriales</taxon>
        <taxon>Nocardioidaceae</taxon>
        <taxon>Nocardioides</taxon>
    </lineage>
</organism>
<feature type="transmembrane region" description="Helical" evidence="1">
    <location>
        <begin position="64"/>
        <end position="80"/>
    </location>
</feature>
<protein>
    <submittedName>
        <fullName evidence="2">Uncharacterized protein</fullName>
    </submittedName>
</protein>